<proteinExistence type="predicted"/>
<protein>
    <submittedName>
        <fullName evidence="3">Uncharacterized protein</fullName>
    </submittedName>
</protein>
<dbReference type="Proteomes" id="UP000039865">
    <property type="component" value="Unassembled WGS sequence"/>
</dbReference>
<keyword evidence="1" id="KW-0175">Coiled coil</keyword>
<keyword evidence="4" id="KW-1185">Reference proteome</keyword>
<evidence type="ECO:0000313" key="4">
    <source>
        <dbReference type="Proteomes" id="UP000039865"/>
    </source>
</evidence>
<gene>
    <name evidence="3" type="primary">Contig18831.g19973</name>
    <name evidence="3" type="ORF">STYLEM_5552</name>
</gene>
<keyword evidence="2" id="KW-0472">Membrane</keyword>
<dbReference type="AlphaFoldDB" id="A0A078A350"/>
<feature type="transmembrane region" description="Helical" evidence="2">
    <location>
        <begin position="34"/>
        <end position="53"/>
    </location>
</feature>
<dbReference type="InParanoid" id="A0A078A350"/>
<evidence type="ECO:0000256" key="2">
    <source>
        <dbReference type="SAM" id="Phobius"/>
    </source>
</evidence>
<evidence type="ECO:0000313" key="3">
    <source>
        <dbReference type="EMBL" id="CDW76592.1"/>
    </source>
</evidence>
<feature type="coiled-coil region" evidence="1">
    <location>
        <begin position="81"/>
        <end position="108"/>
    </location>
</feature>
<name>A0A078A350_STYLE</name>
<sequence length="108" mass="12275">MTFRAANPNTKITKENLYVPNITSEQAFVKGVEYAVELIVLYGLIGALGFYEIQKSVKASKKLEKQFKTFDSYHQEEVTKTNQLQSQVDILQKELNELRSSLADAKKS</sequence>
<accession>A0A078A350</accession>
<keyword evidence="2" id="KW-0812">Transmembrane</keyword>
<organism evidence="3 4">
    <name type="scientific">Stylonychia lemnae</name>
    <name type="common">Ciliate</name>
    <dbReference type="NCBI Taxonomy" id="5949"/>
    <lineage>
        <taxon>Eukaryota</taxon>
        <taxon>Sar</taxon>
        <taxon>Alveolata</taxon>
        <taxon>Ciliophora</taxon>
        <taxon>Intramacronucleata</taxon>
        <taxon>Spirotrichea</taxon>
        <taxon>Stichotrichia</taxon>
        <taxon>Sporadotrichida</taxon>
        <taxon>Oxytrichidae</taxon>
        <taxon>Stylonychinae</taxon>
        <taxon>Stylonychia</taxon>
    </lineage>
</organism>
<reference evidence="3 4" key="1">
    <citation type="submission" date="2014-06" db="EMBL/GenBank/DDBJ databases">
        <authorList>
            <person name="Swart Estienne"/>
        </authorList>
    </citation>
    <scope>NUCLEOTIDE SEQUENCE [LARGE SCALE GENOMIC DNA]</scope>
    <source>
        <strain evidence="3 4">130c</strain>
    </source>
</reference>
<keyword evidence="2" id="KW-1133">Transmembrane helix</keyword>
<evidence type="ECO:0000256" key="1">
    <source>
        <dbReference type="SAM" id="Coils"/>
    </source>
</evidence>
<dbReference type="EMBL" id="CCKQ01005375">
    <property type="protein sequence ID" value="CDW76592.1"/>
    <property type="molecule type" value="Genomic_DNA"/>
</dbReference>